<reference evidence="7 8" key="1">
    <citation type="submission" date="2019-03" db="EMBL/GenBank/DDBJ databases">
        <title>Genomic Encyclopedia of Type Strains, Phase III (KMG-III): the genomes of soil and plant-associated and newly described type strains.</title>
        <authorList>
            <person name="Whitman W."/>
        </authorList>
    </citation>
    <scope>NUCLEOTIDE SEQUENCE [LARGE SCALE GENOMIC DNA]</scope>
    <source>
        <strain evidence="7 8">CECT 8976</strain>
    </source>
</reference>
<feature type="domain" description="Major facilitator superfamily (MFS) profile" evidence="6">
    <location>
        <begin position="9"/>
        <end position="390"/>
    </location>
</feature>
<accession>A0A4R7BFC0</accession>
<dbReference type="GO" id="GO:0005886">
    <property type="term" value="C:plasma membrane"/>
    <property type="evidence" value="ECO:0007669"/>
    <property type="project" value="TreeGrafter"/>
</dbReference>
<comment type="caution">
    <text evidence="7">The sequence shown here is derived from an EMBL/GenBank/DDBJ whole genome shotgun (WGS) entry which is preliminary data.</text>
</comment>
<feature type="transmembrane region" description="Helical" evidence="5">
    <location>
        <begin position="99"/>
        <end position="122"/>
    </location>
</feature>
<evidence type="ECO:0000256" key="4">
    <source>
        <dbReference type="ARBA" id="ARBA00023136"/>
    </source>
</evidence>
<organism evidence="7 8">
    <name type="scientific">Paludibacterium purpuratum</name>
    <dbReference type="NCBI Taxonomy" id="1144873"/>
    <lineage>
        <taxon>Bacteria</taxon>
        <taxon>Pseudomonadati</taxon>
        <taxon>Pseudomonadota</taxon>
        <taxon>Betaproteobacteria</taxon>
        <taxon>Neisseriales</taxon>
        <taxon>Chromobacteriaceae</taxon>
        <taxon>Paludibacterium</taxon>
    </lineage>
</organism>
<sequence>MLDKTQKRAILFSCIILVAGLMGMDFINPSLPYIMKSFGVSEYATKYLIVVYLLGVGVSQFYYGTFSDNHGRKRAIIIAFLIACVGVVISSFANTLDTLYIGRFITGFGAGGAPVIARAIISDVCHDQLSIKKAFSYFSMASQASPSFAPVAGGLLQQYYNWRIVFIGLLIVNIIAIAVLLRHLLETHEIPKIKKSYKEQAAIYWGTFKIVRFMAFNFASAFIFVITIAYYSYMPFILHQHGYSPIENASIYIVYAGSLVIGSLLLSSRLCKIDTSFLFKFCVASLFLTAISFFMLFSYAGDSLILIILVTILLAINCGIVSPLTLTLCMYGFSQNKGAASAVQSFVKMFFTGVALMLFNFIPMQSMMHLMVCYFIIGLLLCLCYWIGTAGSSEKTAASSPQTS</sequence>
<dbReference type="OrthoDB" id="9814303at2"/>
<protein>
    <submittedName>
        <fullName evidence="7">Putative MFS family arabinose efflux permease</fullName>
    </submittedName>
</protein>
<feature type="transmembrane region" description="Helical" evidence="5">
    <location>
        <begin position="345"/>
        <end position="362"/>
    </location>
</feature>
<feature type="transmembrane region" description="Helical" evidence="5">
    <location>
        <begin position="305"/>
        <end position="333"/>
    </location>
</feature>
<comment type="subcellular location">
    <subcellularLocation>
        <location evidence="1">Membrane</location>
        <topology evidence="1">Multi-pass membrane protein</topology>
    </subcellularLocation>
</comment>
<keyword evidence="4 5" id="KW-0472">Membrane</keyword>
<evidence type="ECO:0000256" key="3">
    <source>
        <dbReference type="ARBA" id="ARBA00022989"/>
    </source>
</evidence>
<name>A0A4R7BFC0_9NEIS</name>
<dbReference type="PANTHER" id="PTHR23501:SF169">
    <property type="entry name" value="SLR0616 PROTEIN"/>
    <property type="match status" value="1"/>
</dbReference>
<feature type="transmembrane region" description="Helical" evidence="5">
    <location>
        <begin position="162"/>
        <end position="181"/>
    </location>
</feature>
<feature type="transmembrane region" description="Helical" evidence="5">
    <location>
        <begin position="278"/>
        <end position="299"/>
    </location>
</feature>
<keyword evidence="2 5" id="KW-0812">Transmembrane</keyword>
<keyword evidence="3 5" id="KW-1133">Transmembrane helix</keyword>
<feature type="transmembrane region" description="Helical" evidence="5">
    <location>
        <begin position="47"/>
        <end position="63"/>
    </location>
</feature>
<dbReference type="AlphaFoldDB" id="A0A4R7BFC0"/>
<evidence type="ECO:0000256" key="5">
    <source>
        <dbReference type="SAM" id="Phobius"/>
    </source>
</evidence>
<dbReference type="Pfam" id="PF07690">
    <property type="entry name" value="MFS_1"/>
    <property type="match status" value="1"/>
</dbReference>
<dbReference type="PANTHER" id="PTHR23501">
    <property type="entry name" value="MAJOR FACILITATOR SUPERFAMILY"/>
    <property type="match status" value="1"/>
</dbReference>
<evidence type="ECO:0000259" key="6">
    <source>
        <dbReference type="PROSITE" id="PS50850"/>
    </source>
</evidence>
<evidence type="ECO:0000313" key="8">
    <source>
        <dbReference type="Proteomes" id="UP000295611"/>
    </source>
</evidence>
<feature type="transmembrane region" description="Helical" evidence="5">
    <location>
        <begin position="75"/>
        <end position="93"/>
    </location>
</feature>
<evidence type="ECO:0000256" key="2">
    <source>
        <dbReference type="ARBA" id="ARBA00022692"/>
    </source>
</evidence>
<evidence type="ECO:0000313" key="7">
    <source>
        <dbReference type="EMBL" id="TDR82745.1"/>
    </source>
</evidence>
<dbReference type="SUPFAM" id="SSF103473">
    <property type="entry name" value="MFS general substrate transporter"/>
    <property type="match status" value="1"/>
</dbReference>
<feature type="transmembrane region" description="Helical" evidence="5">
    <location>
        <begin position="9"/>
        <end position="27"/>
    </location>
</feature>
<proteinExistence type="predicted"/>
<dbReference type="InterPro" id="IPR020846">
    <property type="entry name" value="MFS_dom"/>
</dbReference>
<dbReference type="Proteomes" id="UP000295611">
    <property type="component" value="Unassembled WGS sequence"/>
</dbReference>
<dbReference type="GO" id="GO:0022857">
    <property type="term" value="F:transmembrane transporter activity"/>
    <property type="evidence" value="ECO:0007669"/>
    <property type="project" value="InterPro"/>
</dbReference>
<dbReference type="RefSeq" id="WP_133678074.1">
    <property type="nucleotide sequence ID" value="NZ_SNZP01000001.1"/>
</dbReference>
<feature type="transmembrane region" description="Helical" evidence="5">
    <location>
        <begin position="134"/>
        <end position="156"/>
    </location>
</feature>
<keyword evidence="8" id="KW-1185">Reference proteome</keyword>
<feature type="transmembrane region" description="Helical" evidence="5">
    <location>
        <begin position="368"/>
        <end position="388"/>
    </location>
</feature>
<feature type="transmembrane region" description="Helical" evidence="5">
    <location>
        <begin position="202"/>
        <end position="229"/>
    </location>
</feature>
<dbReference type="Gene3D" id="1.20.1720.10">
    <property type="entry name" value="Multidrug resistance protein D"/>
    <property type="match status" value="1"/>
</dbReference>
<dbReference type="InterPro" id="IPR036259">
    <property type="entry name" value="MFS_trans_sf"/>
</dbReference>
<evidence type="ECO:0000256" key="1">
    <source>
        <dbReference type="ARBA" id="ARBA00004141"/>
    </source>
</evidence>
<gene>
    <name evidence="7" type="ORF">DFP86_101134</name>
</gene>
<feature type="transmembrane region" description="Helical" evidence="5">
    <location>
        <begin position="249"/>
        <end position="266"/>
    </location>
</feature>
<dbReference type="PROSITE" id="PS50850">
    <property type="entry name" value="MFS"/>
    <property type="match status" value="1"/>
</dbReference>
<dbReference type="EMBL" id="SNZP01000001">
    <property type="protein sequence ID" value="TDR82745.1"/>
    <property type="molecule type" value="Genomic_DNA"/>
</dbReference>
<dbReference type="InterPro" id="IPR011701">
    <property type="entry name" value="MFS"/>
</dbReference>